<keyword evidence="8" id="KW-1185">Reference proteome</keyword>
<dbReference type="InterPro" id="IPR039538">
    <property type="entry name" value="BetI_C"/>
</dbReference>
<comment type="caution">
    <text evidence="7">The sequence shown here is derived from an EMBL/GenBank/DDBJ whole genome shotgun (WGS) entry which is preliminary data.</text>
</comment>
<evidence type="ECO:0000313" key="8">
    <source>
        <dbReference type="Proteomes" id="UP001595699"/>
    </source>
</evidence>
<accession>A0ABV7YBZ5</accession>
<evidence type="ECO:0000259" key="6">
    <source>
        <dbReference type="PROSITE" id="PS50977"/>
    </source>
</evidence>
<dbReference type="PRINTS" id="PR00455">
    <property type="entry name" value="HTHTETR"/>
</dbReference>
<protein>
    <submittedName>
        <fullName evidence="7">TetR/AcrR family transcriptional regulator</fullName>
    </submittedName>
</protein>
<gene>
    <name evidence="7" type="ORF">ACFOUW_16495</name>
</gene>
<keyword evidence="2" id="KW-0805">Transcription regulation</keyword>
<dbReference type="PANTHER" id="PTHR30055:SF234">
    <property type="entry name" value="HTH-TYPE TRANSCRIPTIONAL REGULATOR BETI"/>
    <property type="match status" value="1"/>
</dbReference>
<keyword evidence="1" id="KW-0678">Repressor</keyword>
<evidence type="ECO:0000256" key="5">
    <source>
        <dbReference type="PROSITE-ProRule" id="PRU00335"/>
    </source>
</evidence>
<proteinExistence type="predicted"/>
<evidence type="ECO:0000256" key="3">
    <source>
        <dbReference type="ARBA" id="ARBA00023125"/>
    </source>
</evidence>
<dbReference type="SUPFAM" id="SSF48498">
    <property type="entry name" value="Tetracyclin repressor-like, C-terminal domain"/>
    <property type="match status" value="1"/>
</dbReference>
<name>A0ABV7YBZ5_9ACTN</name>
<evidence type="ECO:0000256" key="4">
    <source>
        <dbReference type="ARBA" id="ARBA00023163"/>
    </source>
</evidence>
<keyword evidence="3 5" id="KW-0238">DNA-binding</keyword>
<feature type="domain" description="HTH tetR-type" evidence="6">
    <location>
        <begin position="8"/>
        <end position="68"/>
    </location>
</feature>
<dbReference type="InterPro" id="IPR001647">
    <property type="entry name" value="HTH_TetR"/>
</dbReference>
<keyword evidence="4" id="KW-0804">Transcription</keyword>
<evidence type="ECO:0000256" key="2">
    <source>
        <dbReference type="ARBA" id="ARBA00023015"/>
    </source>
</evidence>
<reference evidence="8" key="1">
    <citation type="journal article" date="2019" name="Int. J. Syst. Evol. Microbiol.">
        <title>The Global Catalogue of Microorganisms (GCM) 10K type strain sequencing project: providing services to taxonomists for standard genome sequencing and annotation.</title>
        <authorList>
            <consortium name="The Broad Institute Genomics Platform"/>
            <consortium name="The Broad Institute Genome Sequencing Center for Infectious Disease"/>
            <person name="Wu L."/>
            <person name="Ma J."/>
        </authorList>
    </citation>
    <scope>NUCLEOTIDE SEQUENCE [LARGE SCALE GENOMIC DNA]</scope>
    <source>
        <strain evidence="8">CGMCC 4.7241</strain>
    </source>
</reference>
<dbReference type="SUPFAM" id="SSF46689">
    <property type="entry name" value="Homeodomain-like"/>
    <property type="match status" value="1"/>
</dbReference>
<dbReference type="PROSITE" id="PS50977">
    <property type="entry name" value="HTH_TETR_2"/>
    <property type="match status" value="1"/>
</dbReference>
<organism evidence="7 8">
    <name type="scientific">Tenggerimyces flavus</name>
    <dbReference type="NCBI Taxonomy" id="1708749"/>
    <lineage>
        <taxon>Bacteria</taxon>
        <taxon>Bacillati</taxon>
        <taxon>Actinomycetota</taxon>
        <taxon>Actinomycetes</taxon>
        <taxon>Propionibacteriales</taxon>
        <taxon>Nocardioidaceae</taxon>
        <taxon>Tenggerimyces</taxon>
    </lineage>
</organism>
<sequence length="197" mass="21877">MARREDRDTRRQQILAAAAAVIAHKGYHGARMDDVVAEAGLSKGAIYWHFKSKDEIAIALVDYLFDLQFWSIPEGPEGATVRDRFMALVDNMAEHATKNPEFGTLAFELYSLARRLPEMAKKLEHNFHRTIADATTLLDEGTTRGELENVDTKVAAETLVAMIDGIIAHWTLAPPNSDLRARLRAATGLLFDSLAKS</sequence>
<dbReference type="Proteomes" id="UP001595699">
    <property type="component" value="Unassembled WGS sequence"/>
</dbReference>
<dbReference type="PANTHER" id="PTHR30055">
    <property type="entry name" value="HTH-TYPE TRANSCRIPTIONAL REGULATOR RUTR"/>
    <property type="match status" value="1"/>
</dbReference>
<dbReference type="EMBL" id="JBHRZH010000015">
    <property type="protein sequence ID" value="MFC3762442.1"/>
    <property type="molecule type" value="Genomic_DNA"/>
</dbReference>
<dbReference type="InterPro" id="IPR009057">
    <property type="entry name" value="Homeodomain-like_sf"/>
</dbReference>
<dbReference type="InterPro" id="IPR050109">
    <property type="entry name" value="HTH-type_TetR-like_transc_reg"/>
</dbReference>
<dbReference type="RefSeq" id="WP_205118736.1">
    <property type="nucleotide sequence ID" value="NZ_JAFBCM010000001.1"/>
</dbReference>
<feature type="DNA-binding region" description="H-T-H motif" evidence="5">
    <location>
        <begin position="31"/>
        <end position="50"/>
    </location>
</feature>
<evidence type="ECO:0000256" key="1">
    <source>
        <dbReference type="ARBA" id="ARBA00022491"/>
    </source>
</evidence>
<dbReference type="InterPro" id="IPR036271">
    <property type="entry name" value="Tet_transcr_reg_TetR-rel_C_sf"/>
</dbReference>
<evidence type="ECO:0000313" key="7">
    <source>
        <dbReference type="EMBL" id="MFC3762442.1"/>
    </source>
</evidence>
<dbReference type="Pfam" id="PF00440">
    <property type="entry name" value="TetR_N"/>
    <property type="match status" value="1"/>
</dbReference>
<dbReference type="Pfam" id="PF13977">
    <property type="entry name" value="TetR_C_6"/>
    <property type="match status" value="1"/>
</dbReference>
<dbReference type="Gene3D" id="1.10.357.10">
    <property type="entry name" value="Tetracycline Repressor, domain 2"/>
    <property type="match status" value="1"/>
</dbReference>